<comment type="pathway">
    <text evidence="1 7">Cell wall biogenesis; peptidoglycan biosynthesis.</text>
</comment>
<evidence type="ECO:0000256" key="2">
    <source>
        <dbReference type="ARBA" id="ARBA00005992"/>
    </source>
</evidence>
<dbReference type="SUPFAM" id="SSF141523">
    <property type="entry name" value="L,D-transpeptidase catalytic domain-like"/>
    <property type="match status" value="1"/>
</dbReference>
<dbReference type="InterPro" id="IPR036366">
    <property type="entry name" value="PGBDSf"/>
</dbReference>
<dbReference type="PROSITE" id="PS52029">
    <property type="entry name" value="LD_TPASE"/>
    <property type="match status" value="1"/>
</dbReference>
<keyword evidence="6 7" id="KW-0961">Cell wall biogenesis/degradation</keyword>
<dbReference type="InterPro" id="IPR002477">
    <property type="entry name" value="Peptidoglycan-bd-like"/>
</dbReference>
<keyword evidence="3" id="KW-0808">Transferase</keyword>
<dbReference type="PANTHER" id="PTHR41533">
    <property type="entry name" value="L,D-TRANSPEPTIDASE HI_1667-RELATED"/>
    <property type="match status" value="1"/>
</dbReference>
<dbReference type="AlphaFoldDB" id="A0AAU7XIA2"/>
<protein>
    <submittedName>
        <fullName evidence="9">L,D-transpeptidase family protein</fullName>
    </submittedName>
</protein>
<dbReference type="Gene3D" id="1.10.101.10">
    <property type="entry name" value="PGBD-like superfamily/PGBD"/>
    <property type="match status" value="1"/>
</dbReference>
<evidence type="ECO:0000256" key="3">
    <source>
        <dbReference type="ARBA" id="ARBA00022679"/>
    </source>
</evidence>
<dbReference type="InterPro" id="IPR038063">
    <property type="entry name" value="Transpep_catalytic_dom"/>
</dbReference>
<feature type="active site" description="Nucleophile" evidence="7">
    <location>
        <position position="354"/>
    </location>
</feature>
<evidence type="ECO:0000256" key="1">
    <source>
        <dbReference type="ARBA" id="ARBA00004752"/>
    </source>
</evidence>
<dbReference type="GO" id="GO:0071555">
    <property type="term" value="P:cell wall organization"/>
    <property type="evidence" value="ECO:0007669"/>
    <property type="project" value="UniProtKB-UniRule"/>
</dbReference>
<evidence type="ECO:0000256" key="5">
    <source>
        <dbReference type="ARBA" id="ARBA00022984"/>
    </source>
</evidence>
<keyword evidence="4 7" id="KW-0133">Cell shape</keyword>
<dbReference type="PANTHER" id="PTHR41533:SF1">
    <property type="entry name" value="L,D-TRANSPEPTIDASE YCBB-RELATED"/>
    <property type="match status" value="1"/>
</dbReference>
<dbReference type="InterPro" id="IPR005490">
    <property type="entry name" value="LD_TPept_cat_dom"/>
</dbReference>
<gene>
    <name evidence="9" type="ORF">ABS361_10490</name>
</gene>
<dbReference type="InterPro" id="IPR006311">
    <property type="entry name" value="TAT_signal"/>
</dbReference>
<dbReference type="EMBL" id="CP158568">
    <property type="protein sequence ID" value="XBY46593.1"/>
    <property type="molecule type" value="Genomic_DNA"/>
</dbReference>
<dbReference type="GO" id="GO:0004180">
    <property type="term" value="F:carboxypeptidase activity"/>
    <property type="evidence" value="ECO:0007669"/>
    <property type="project" value="UniProtKB-ARBA"/>
</dbReference>
<organism evidence="9">
    <name type="scientific">Methyloraptor flagellatus</name>
    <dbReference type="NCBI Taxonomy" id="3162530"/>
    <lineage>
        <taxon>Bacteria</taxon>
        <taxon>Pseudomonadati</taxon>
        <taxon>Pseudomonadota</taxon>
        <taxon>Alphaproteobacteria</taxon>
        <taxon>Hyphomicrobiales</taxon>
        <taxon>Ancalomicrobiaceae</taxon>
        <taxon>Methyloraptor</taxon>
    </lineage>
</organism>
<evidence type="ECO:0000256" key="7">
    <source>
        <dbReference type="PROSITE-ProRule" id="PRU01373"/>
    </source>
</evidence>
<dbReference type="Gene3D" id="2.40.440.10">
    <property type="entry name" value="L,D-transpeptidase catalytic domain-like"/>
    <property type="match status" value="1"/>
</dbReference>
<dbReference type="GO" id="GO:0008360">
    <property type="term" value="P:regulation of cell shape"/>
    <property type="evidence" value="ECO:0007669"/>
    <property type="project" value="UniProtKB-UniRule"/>
</dbReference>
<dbReference type="PROSITE" id="PS51318">
    <property type="entry name" value="TAT"/>
    <property type="match status" value="1"/>
</dbReference>
<evidence type="ECO:0000256" key="4">
    <source>
        <dbReference type="ARBA" id="ARBA00022960"/>
    </source>
</evidence>
<feature type="active site" description="Proton donor/acceptor" evidence="7">
    <location>
        <position position="335"/>
    </location>
</feature>
<evidence type="ECO:0000256" key="6">
    <source>
        <dbReference type="ARBA" id="ARBA00023316"/>
    </source>
</evidence>
<reference evidence="9" key="1">
    <citation type="submission" date="2024-06" db="EMBL/GenBank/DDBJ databases">
        <title>Methylostella associata gen. nov., sp. nov., a novel Ancalomicrobiaceae-affiliated facultatively methylotrophic bacteria that feed on methanotrophs of the genus Methylococcus.</title>
        <authorList>
            <person name="Saltykova V."/>
            <person name="Danilova O.V."/>
            <person name="Oshkin I.Y."/>
            <person name="Belova S.E."/>
            <person name="Pimenov N.V."/>
            <person name="Dedysh S.N."/>
        </authorList>
    </citation>
    <scope>NUCLEOTIDE SEQUENCE</scope>
    <source>
        <strain evidence="9">S20</strain>
    </source>
</reference>
<feature type="domain" description="L,D-TPase catalytic" evidence="8">
    <location>
        <begin position="205"/>
        <end position="392"/>
    </location>
</feature>
<dbReference type="CDD" id="cd16913">
    <property type="entry name" value="YkuD_like"/>
    <property type="match status" value="1"/>
</dbReference>
<evidence type="ECO:0000313" key="9">
    <source>
        <dbReference type="EMBL" id="XBY46593.1"/>
    </source>
</evidence>
<dbReference type="Pfam" id="PF03734">
    <property type="entry name" value="YkuD"/>
    <property type="match status" value="1"/>
</dbReference>
<comment type="similarity">
    <text evidence="2">Belongs to the YkuD family.</text>
</comment>
<dbReference type="KEGG" id="mflg:ABS361_10490"/>
<dbReference type="InterPro" id="IPR036365">
    <property type="entry name" value="PGBD-like_sf"/>
</dbReference>
<dbReference type="InterPro" id="IPR052905">
    <property type="entry name" value="LD-transpeptidase_YkuD-like"/>
</dbReference>
<name>A0AAU7XIA2_9HYPH</name>
<dbReference type="GO" id="GO:0016740">
    <property type="term" value="F:transferase activity"/>
    <property type="evidence" value="ECO:0007669"/>
    <property type="project" value="UniProtKB-KW"/>
</dbReference>
<dbReference type="SUPFAM" id="SSF47090">
    <property type="entry name" value="PGBD-like"/>
    <property type="match status" value="1"/>
</dbReference>
<evidence type="ECO:0000259" key="8">
    <source>
        <dbReference type="PROSITE" id="PS52029"/>
    </source>
</evidence>
<dbReference type="RefSeq" id="WP_407051686.1">
    <property type="nucleotide sequence ID" value="NZ_CP158568.1"/>
</dbReference>
<dbReference type="Pfam" id="PF01471">
    <property type="entry name" value="PG_binding_1"/>
    <property type="match status" value="1"/>
</dbReference>
<sequence length="433" mass="48460">MVLRKVPALGSDVSRRSLLTGLGLGLGALAGLRAAPALAQETPLQAMMRAQAVREWQDKFDAGSAAPVNQLKSDVPLLSPETASAIEAVIPQYQSIVMQGGWGRVSAPMRMKVGTRSDSVLALRKRLQVTGDIPAQAVTTGYGDIFDSYVDAAVRRFQVRHGLRPDGIVDKTVLDVMNVPADIRLRQLETNLVRVRSMSGFLGERYIFLNIPAAELEMVENGRVVERHNAVVGKIDRQTPVLTSKVTEINFNPYWHVPVSIIRKDLIPKMRVEPDYLAKNRIRVFDNRGQEIPPQAINWETDQAMQYQFRQDPGEINAMATVKITFPNPHDVYMHDTPFRDLFGDNNRFYSSGCMRLQNIRSVIGWLLRDTPQWPSQAIDDAIRNGTRVDAKLKTPVPVYTNYITAWATREGVVHFRDDIYARDGVGELASVQ</sequence>
<proteinExistence type="inferred from homology"/>
<keyword evidence="5 7" id="KW-0573">Peptidoglycan synthesis</keyword>
<accession>A0AAU7XIA2</accession>
<dbReference type="GO" id="GO:0009252">
    <property type="term" value="P:peptidoglycan biosynthetic process"/>
    <property type="evidence" value="ECO:0007669"/>
    <property type="project" value="UniProtKB-KW"/>
</dbReference>